<protein>
    <submittedName>
        <fullName evidence="2">M23 family metallopeptidase</fullName>
    </submittedName>
</protein>
<proteinExistence type="predicted"/>
<dbReference type="PANTHER" id="PTHR21666">
    <property type="entry name" value="PEPTIDASE-RELATED"/>
    <property type="match status" value="1"/>
</dbReference>
<dbReference type="InterPro" id="IPR011055">
    <property type="entry name" value="Dup_hybrid_motif"/>
</dbReference>
<dbReference type="Gene3D" id="2.70.70.10">
    <property type="entry name" value="Glucose Permease (Domain IIA)"/>
    <property type="match status" value="1"/>
</dbReference>
<dbReference type="PANTHER" id="PTHR21666:SF291">
    <property type="entry name" value="STAGE II SPORULATION PROTEIN Q"/>
    <property type="match status" value="1"/>
</dbReference>
<dbReference type="EMBL" id="JAQQXP010000003">
    <property type="protein sequence ID" value="MDC8832638.1"/>
    <property type="molecule type" value="Genomic_DNA"/>
</dbReference>
<feature type="domain" description="M23ase beta-sheet core" evidence="1">
    <location>
        <begin position="195"/>
        <end position="289"/>
    </location>
</feature>
<name>A0ABT5L6E5_9ALTE</name>
<dbReference type="Pfam" id="PF01551">
    <property type="entry name" value="Peptidase_M23"/>
    <property type="match status" value="1"/>
</dbReference>
<sequence length="296" mass="32274">MNLTVTFISKNKRFRRTMSVRSIVSLTVLSSLFVLISSRSTDSSVEDLARVKIAQNVLAAEQQEVESLKAATSEQVKALTQQLSVMQGMLDNIDAKTLVLAKAIGIDEQSIMDFGLASDTVARQLEQEEQRLLTPIDKLGRELTHKAQQLAALERLVTGHHIDSQVSLSGRPIETGWLSSYYGIRKDPFTGEPAMHSGLDFAGETGDDVVATAAGIVTWSGERYGYGNLIEIEHGDGLVTRYGHNQTLLVKKGDLVTKGQAIALMGSTGRSTGAHVHYEVIKAGKKVDPLSYVYKK</sequence>
<organism evidence="2 3">
    <name type="scientific">Alteromonas gilva</name>
    <dbReference type="NCBI Taxonomy" id="2987522"/>
    <lineage>
        <taxon>Bacteria</taxon>
        <taxon>Pseudomonadati</taxon>
        <taxon>Pseudomonadota</taxon>
        <taxon>Gammaproteobacteria</taxon>
        <taxon>Alteromonadales</taxon>
        <taxon>Alteromonadaceae</taxon>
        <taxon>Alteromonas/Salinimonas group</taxon>
        <taxon>Alteromonas</taxon>
    </lineage>
</organism>
<evidence type="ECO:0000313" key="2">
    <source>
        <dbReference type="EMBL" id="MDC8832638.1"/>
    </source>
</evidence>
<evidence type="ECO:0000313" key="3">
    <source>
        <dbReference type="Proteomes" id="UP001218788"/>
    </source>
</evidence>
<reference evidence="2 3" key="1">
    <citation type="submission" date="2022-10" db="EMBL/GenBank/DDBJ databases">
        <title>Alteromonas sp. chi3 Genome sequencing.</title>
        <authorList>
            <person name="Park S."/>
        </authorList>
    </citation>
    <scope>NUCLEOTIDE SEQUENCE [LARGE SCALE GENOMIC DNA]</scope>
    <source>
        <strain evidence="3">chi3</strain>
    </source>
</reference>
<dbReference type="InterPro" id="IPR016047">
    <property type="entry name" value="M23ase_b-sheet_dom"/>
</dbReference>
<dbReference type="CDD" id="cd12797">
    <property type="entry name" value="M23_peptidase"/>
    <property type="match status" value="1"/>
</dbReference>
<accession>A0ABT5L6E5</accession>
<keyword evidence="3" id="KW-1185">Reference proteome</keyword>
<dbReference type="Proteomes" id="UP001218788">
    <property type="component" value="Unassembled WGS sequence"/>
</dbReference>
<comment type="caution">
    <text evidence="2">The sequence shown here is derived from an EMBL/GenBank/DDBJ whole genome shotgun (WGS) entry which is preliminary data.</text>
</comment>
<dbReference type="InterPro" id="IPR050570">
    <property type="entry name" value="Cell_wall_metabolism_enzyme"/>
</dbReference>
<gene>
    <name evidence="2" type="ORF">OIK42_17935</name>
</gene>
<dbReference type="SUPFAM" id="SSF51261">
    <property type="entry name" value="Duplicated hybrid motif"/>
    <property type="match status" value="1"/>
</dbReference>
<evidence type="ECO:0000259" key="1">
    <source>
        <dbReference type="Pfam" id="PF01551"/>
    </source>
</evidence>